<dbReference type="STRING" id="1794912.AXX12_08455"/>
<evidence type="ECO:0000256" key="2">
    <source>
        <dbReference type="ARBA" id="ARBA00022741"/>
    </source>
</evidence>
<dbReference type="Pfam" id="PF00005">
    <property type="entry name" value="ABC_tran"/>
    <property type="match status" value="2"/>
</dbReference>
<keyword evidence="3" id="KW-0067">ATP-binding</keyword>
<comment type="caution">
    <text evidence="5">The sequence shown here is derived from an EMBL/GenBank/DDBJ whole genome shotgun (WGS) entry which is preliminary data.</text>
</comment>
<dbReference type="SMART" id="SM00382">
    <property type="entry name" value="AAA"/>
    <property type="match status" value="2"/>
</dbReference>
<sequence length="627" mass="69970">MPLIVSNLAKSFGIRTLFSGVSFELRRGEKVGLVGANGTGKTTLLRCLLGHESPDSGLVSMAPGETIGYVEQDSGHKSETLYQELRTAYHDLLAAQDDMRRLEGVIAAKPAGDALDQALKQYASVVEVFERGGGYEMENRLRRVAFGLGFTEADLERSVSSFSGGQKTRIALVRALIRQPDFLFLDEPTNHLDIGMVEWLEEFLIGYPGGVLLISHDRYFLDKVAGRMFELENTRLTVYSGGYSEYVIQKTERLAALESSYEKQQAYIAKTEAYIDRYRAGIKSKQARGRQSQLNRLERIEAPAMVATLQFAFPDVSECAERVAEGESLTSSYGERIVFEKLSFLIRRGERVALVGPNGAGKSTLLKVLTGDVSPVKGRVKLGSRVKIGYFDQEHQGLTLSQTVLDEVVNTFAFSPERARSVLGAFLFSGDDVFRPIRNLSGGEKARLSLLKLLMSGANFLVLDEPTNHLDIPSREAVEDALLAFPGTVLTVSHDRYFLDKVADRVLAFDAATLVDFPGNYSYYRERQALRPTLKPATKAEPVIKQQDVPAVSERKASKQRPEDIARKVEKLELEIREWEAMLKMLTVKLNDPANFSDPQKTQELADEYAKMEGELAKKYDEWMELQ</sequence>
<dbReference type="AlphaFoldDB" id="A0A154BR29"/>
<dbReference type="InterPro" id="IPR027417">
    <property type="entry name" value="P-loop_NTPase"/>
</dbReference>
<name>A0A154BR29_ANASB</name>
<evidence type="ECO:0000256" key="3">
    <source>
        <dbReference type="ARBA" id="ARBA00022840"/>
    </source>
</evidence>
<dbReference type="GO" id="GO:0003677">
    <property type="term" value="F:DNA binding"/>
    <property type="evidence" value="ECO:0007669"/>
    <property type="project" value="InterPro"/>
</dbReference>
<organism evidence="5 6">
    <name type="scientific">Anaerosporomusa subterranea</name>
    <dbReference type="NCBI Taxonomy" id="1794912"/>
    <lineage>
        <taxon>Bacteria</taxon>
        <taxon>Bacillati</taxon>
        <taxon>Bacillota</taxon>
        <taxon>Negativicutes</taxon>
        <taxon>Acetonemataceae</taxon>
        <taxon>Anaerosporomusa</taxon>
    </lineage>
</organism>
<dbReference type="InterPro" id="IPR003593">
    <property type="entry name" value="AAA+_ATPase"/>
</dbReference>
<keyword evidence="2" id="KW-0547">Nucleotide-binding</keyword>
<dbReference type="InterPro" id="IPR032781">
    <property type="entry name" value="ABC_tran_Xtn"/>
</dbReference>
<dbReference type="Pfam" id="PF16326">
    <property type="entry name" value="ABC_tran_CTD"/>
    <property type="match status" value="1"/>
</dbReference>
<dbReference type="Gene3D" id="3.40.50.300">
    <property type="entry name" value="P-loop containing nucleotide triphosphate hydrolases"/>
    <property type="match status" value="2"/>
</dbReference>
<dbReference type="PANTHER" id="PTHR42855:SF2">
    <property type="entry name" value="DRUG RESISTANCE ABC TRANSPORTER,ATP-BINDING PROTEIN"/>
    <property type="match status" value="1"/>
</dbReference>
<gene>
    <name evidence="5" type="ORF">AXX12_08455</name>
</gene>
<protein>
    <submittedName>
        <fullName evidence="5">ABC transporter</fullName>
    </submittedName>
</protein>
<dbReference type="GO" id="GO:0016887">
    <property type="term" value="F:ATP hydrolysis activity"/>
    <property type="evidence" value="ECO:0007669"/>
    <property type="project" value="InterPro"/>
</dbReference>
<keyword evidence="1" id="KW-0677">Repeat</keyword>
<evidence type="ECO:0000313" key="6">
    <source>
        <dbReference type="Proteomes" id="UP000076268"/>
    </source>
</evidence>
<reference evidence="5 6" key="1">
    <citation type="submission" date="2016-02" db="EMBL/GenBank/DDBJ databases">
        <title>Anaerosporomusa subterraneum gen. nov., sp. nov., a spore-forming obligate anaerobe isolated from saprolite.</title>
        <authorList>
            <person name="Choi J.K."/>
            <person name="Shah M."/>
            <person name="Yee N."/>
        </authorList>
    </citation>
    <scope>NUCLEOTIDE SEQUENCE [LARGE SCALE GENOMIC DNA]</scope>
    <source>
        <strain evidence="5 6">RU4</strain>
    </source>
</reference>
<dbReference type="InterPro" id="IPR017871">
    <property type="entry name" value="ABC_transporter-like_CS"/>
</dbReference>
<dbReference type="PROSITE" id="PS00211">
    <property type="entry name" value="ABC_TRANSPORTER_1"/>
    <property type="match status" value="2"/>
</dbReference>
<dbReference type="InterPro" id="IPR032524">
    <property type="entry name" value="ABC_tran_C"/>
</dbReference>
<dbReference type="SUPFAM" id="SSF52540">
    <property type="entry name" value="P-loop containing nucleoside triphosphate hydrolases"/>
    <property type="match status" value="2"/>
</dbReference>
<dbReference type="InterPro" id="IPR051309">
    <property type="entry name" value="ABCF_ATPase"/>
</dbReference>
<proteinExistence type="predicted"/>
<dbReference type="FunFam" id="3.40.50.300:FF:000309">
    <property type="entry name" value="ABC transporter ATP-binding protein"/>
    <property type="match status" value="1"/>
</dbReference>
<feature type="domain" description="ABC transporter" evidence="4">
    <location>
        <begin position="324"/>
        <end position="536"/>
    </location>
</feature>
<dbReference type="PANTHER" id="PTHR42855">
    <property type="entry name" value="ABC TRANSPORTER ATP-BINDING SUBUNIT"/>
    <property type="match status" value="1"/>
</dbReference>
<dbReference type="Proteomes" id="UP000076268">
    <property type="component" value="Unassembled WGS sequence"/>
</dbReference>
<dbReference type="RefSeq" id="WP_066241959.1">
    <property type="nucleotide sequence ID" value="NZ_LSGP01000017.1"/>
</dbReference>
<dbReference type="PROSITE" id="PS50893">
    <property type="entry name" value="ABC_TRANSPORTER_2"/>
    <property type="match status" value="2"/>
</dbReference>
<keyword evidence="6" id="KW-1185">Reference proteome</keyword>
<evidence type="ECO:0000313" key="5">
    <source>
        <dbReference type="EMBL" id="KYZ76454.1"/>
    </source>
</evidence>
<dbReference type="InterPro" id="IPR003439">
    <property type="entry name" value="ABC_transporter-like_ATP-bd"/>
</dbReference>
<dbReference type="GO" id="GO:0005524">
    <property type="term" value="F:ATP binding"/>
    <property type="evidence" value="ECO:0007669"/>
    <property type="project" value="UniProtKB-KW"/>
</dbReference>
<dbReference type="Pfam" id="PF12848">
    <property type="entry name" value="ABC_tran_Xtn"/>
    <property type="match status" value="1"/>
</dbReference>
<dbReference type="InterPro" id="IPR037118">
    <property type="entry name" value="Val-tRNA_synth_C_sf"/>
</dbReference>
<dbReference type="FunFam" id="3.40.50.300:FF:000011">
    <property type="entry name" value="Putative ABC transporter ATP-binding component"/>
    <property type="match status" value="1"/>
</dbReference>
<dbReference type="OrthoDB" id="9762369at2"/>
<accession>A0A154BR29</accession>
<evidence type="ECO:0000256" key="1">
    <source>
        <dbReference type="ARBA" id="ARBA00022737"/>
    </source>
</evidence>
<dbReference type="CDD" id="cd03221">
    <property type="entry name" value="ABCF_EF-3"/>
    <property type="match status" value="2"/>
</dbReference>
<evidence type="ECO:0000259" key="4">
    <source>
        <dbReference type="PROSITE" id="PS50893"/>
    </source>
</evidence>
<dbReference type="Gene3D" id="1.10.287.380">
    <property type="entry name" value="Valyl-tRNA synthetase, C-terminal domain"/>
    <property type="match status" value="1"/>
</dbReference>
<dbReference type="EMBL" id="LSGP01000017">
    <property type="protein sequence ID" value="KYZ76454.1"/>
    <property type="molecule type" value="Genomic_DNA"/>
</dbReference>
<feature type="domain" description="ABC transporter" evidence="4">
    <location>
        <begin position="3"/>
        <end position="258"/>
    </location>
</feature>